<organism evidence="2 3">
    <name type="scientific">Methylomonas koyamae</name>
    <dbReference type="NCBI Taxonomy" id="702114"/>
    <lineage>
        <taxon>Bacteria</taxon>
        <taxon>Pseudomonadati</taxon>
        <taxon>Pseudomonadota</taxon>
        <taxon>Gammaproteobacteria</taxon>
        <taxon>Methylococcales</taxon>
        <taxon>Methylococcaceae</taxon>
        <taxon>Methylomonas</taxon>
    </lineage>
</organism>
<dbReference type="EMBL" id="LUUK01000083">
    <property type="protein sequence ID" value="OAI22152.1"/>
    <property type="molecule type" value="Genomic_DNA"/>
</dbReference>
<protein>
    <submittedName>
        <fullName evidence="2">Uncharacterized protein</fullName>
    </submittedName>
</protein>
<reference evidence="3" key="1">
    <citation type="submission" date="2016-03" db="EMBL/GenBank/DDBJ databases">
        <authorList>
            <person name="Heylen K."/>
            <person name="De Vos P."/>
            <person name="Vekeman B."/>
        </authorList>
    </citation>
    <scope>NUCLEOTIDE SEQUENCE [LARGE SCALE GENOMIC DNA]</scope>
    <source>
        <strain evidence="3">R-45383</strain>
    </source>
</reference>
<keyword evidence="1" id="KW-0175">Coiled coil</keyword>
<sequence length="354" mass="41816">MPNEQSELDAWLTGADLADGDPADEMPWVADFDPDRQMVLRRLGPYQKYYPRPKRFIKRFYHRLYPLAIAYWPQRKQIKLFDEFCTLDLRLELRFQATFDYAMKNLDRLEHLNEHIKQRYADIVEDVVQRELTNLADGAWIQNGLNAVEARMALALAETFVQQSLQAQAMCRIDVEFSEFESVKLGRDSVYLNVLRKTYEFNRDRTLELARQQRSLEQEEIAERRRQLEHLAQTAELDLQAQAIEADKQCRLLAAQQDQLAEQLALEKRLQAERLRHEMELQEMRQEAELRSQEKQAARRRLAESLHLADQLAHQAAQHEKQVAADIQRRLREQHLRQTSLLNDEGLNHDNQTE</sequence>
<proteinExistence type="predicted"/>
<keyword evidence="3" id="KW-1185">Reference proteome</keyword>
<name>A0A177NWD8_9GAMM</name>
<evidence type="ECO:0000256" key="1">
    <source>
        <dbReference type="SAM" id="Coils"/>
    </source>
</evidence>
<accession>A0A177NWD8</accession>
<gene>
    <name evidence="2" type="ORF">A1355_22650</name>
</gene>
<dbReference type="Proteomes" id="UP000077628">
    <property type="component" value="Unassembled WGS sequence"/>
</dbReference>
<feature type="coiled-coil region" evidence="1">
    <location>
        <begin position="253"/>
        <end position="301"/>
    </location>
</feature>
<evidence type="ECO:0000313" key="2">
    <source>
        <dbReference type="EMBL" id="OAI22152.1"/>
    </source>
</evidence>
<dbReference type="STRING" id="702114.A1355_22650"/>
<evidence type="ECO:0000313" key="3">
    <source>
        <dbReference type="Proteomes" id="UP000077628"/>
    </source>
</evidence>
<dbReference type="RefSeq" id="WP_064026648.1">
    <property type="nucleotide sequence ID" value="NZ_LUUK01000083.1"/>
</dbReference>
<dbReference type="AlphaFoldDB" id="A0A177NWD8"/>
<comment type="caution">
    <text evidence="2">The sequence shown here is derived from an EMBL/GenBank/DDBJ whole genome shotgun (WGS) entry which is preliminary data.</text>
</comment>
<dbReference type="OrthoDB" id="5565264at2"/>